<dbReference type="InterPro" id="IPR038475">
    <property type="entry name" value="RecG_C_sf"/>
</dbReference>
<dbReference type="PANTHER" id="PTHR30595">
    <property type="entry name" value="GLPR-RELATED TRANSCRIPTIONAL REPRESSOR"/>
    <property type="match status" value="1"/>
</dbReference>
<dbReference type="Gene3D" id="3.30.950.30">
    <property type="entry name" value="Schlafen, AAA domain"/>
    <property type="match status" value="1"/>
</dbReference>
<accession>A0AAJ5K5U8</accession>
<name>A0AAJ5K5U8_LEVBR</name>
<dbReference type="AlphaFoldDB" id="A0AAJ5K5U8"/>
<sequence>MNEYLNQNEDSHLEYKEALKELPKSFWETYSAFGNTSGGKVILGIKEIKNPRDDNHRWLIQGVQDSMKVIDTIMTSQFDEFQVSAILIENTDIEEKIISGKKIIIVNIHESTDEKKPVFLKKDVHNVYVREGSGDVKAKGEVLQNLMRNAKNDLDTRMLPNFDIHDLDYSTIQQYRIKVLENPKREHLRDLSDEEFLRQVSAMSRNKANRNSLDLTTGGLLFLGDSSSITQEFPYFQLDYFDYRVQGSRWRKRISSVEDNLNIFSFFQLVMQEIRSNIDDRFSLNADMSRSTSAENLVVALREGLVNMLQHADYFQNEHLIIKAYWDYFEFSNPGKMKIPVDQFFTSGESKTRNPNISKMFVFSGFSERAGSGGHQIYKASITNNFRHPVISTDNSKTVLKIWYVDYADSLRGIDDPDMKNILRFMTKKVIPVKLAEIQTATGLSRYFVDQKLRQLVDKKIIIRTGNARATKYEIPKSEEEIYANMKQLTDQLVYRPRNH</sequence>
<dbReference type="Gene3D" id="3.30.565.60">
    <property type="match status" value="1"/>
</dbReference>
<comment type="caution">
    <text evidence="2">The sequence shown here is derived from an EMBL/GenBank/DDBJ whole genome shotgun (WGS) entry which is preliminary data.</text>
</comment>
<gene>
    <name evidence="2" type="ORF">DIS17_03920</name>
</gene>
<evidence type="ECO:0000313" key="2">
    <source>
        <dbReference type="EMBL" id="TOZ05100.1"/>
    </source>
</evidence>
<dbReference type="InterPro" id="IPR038461">
    <property type="entry name" value="Schlafen_AlbA_2_dom_sf"/>
</dbReference>
<dbReference type="Gene3D" id="1.10.10.10">
    <property type="entry name" value="Winged helix-like DNA-binding domain superfamily/Winged helix DNA-binding domain"/>
    <property type="match status" value="1"/>
</dbReference>
<dbReference type="Pfam" id="PF13749">
    <property type="entry name" value="HATPase_c_4"/>
    <property type="match status" value="1"/>
</dbReference>
<feature type="domain" description="Schlafen AlbA-2" evidence="1">
    <location>
        <begin position="9"/>
        <end position="138"/>
    </location>
</feature>
<dbReference type="PANTHER" id="PTHR30595:SF6">
    <property type="entry name" value="SCHLAFEN ALBA-2 DOMAIN-CONTAINING PROTEIN"/>
    <property type="match status" value="1"/>
</dbReference>
<dbReference type="EMBL" id="QFDK01000003">
    <property type="protein sequence ID" value="TOZ05100.1"/>
    <property type="molecule type" value="Genomic_DNA"/>
</dbReference>
<dbReference type="Proteomes" id="UP000785759">
    <property type="component" value="Unassembled WGS sequence"/>
</dbReference>
<dbReference type="InterPro" id="IPR007421">
    <property type="entry name" value="Schlafen_AlbA_2_dom"/>
</dbReference>
<dbReference type="Pfam" id="PF04326">
    <property type="entry name" value="SLFN_AlbA_2"/>
    <property type="match status" value="1"/>
</dbReference>
<dbReference type="InterPro" id="IPR036388">
    <property type="entry name" value="WH-like_DNA-bd_sf"/>
</dbReference>
<organism evidence="2 3">
    <name type="scientific">Levilactobacillus brevis</name>
    <name type="common">Lactobacillus brevis</name>
    <dbReference type="NCBI Taxonomy" id="1580"/>
    <lineage>
        <taxon>Bacteria</taxon>
        <taxon>Bacillati</taxon>
        <taxon>Bacillota</taxon>
        <taxon>Bacilli</taxon>
        <taxon>Lactobacillales</taxon>
        <taxon>Lactobacillaceae</taxon>
        <taxon>Levilactobacillus</taxon>
    </lineage>
</organism>
<reference evidence="2" key="1">
    <citation type="submission" date="2018-05" db="EMBL/GenBank/DDBJ databases">
        <title>Genome Comparison of Lactic Acid Bacteria Isolated from non-Wheat Sourdough.</title>
        <authorList>
            <person name="Rice T."/>
            <person name="Axel C."/>
            <person name="Lynch K.M."/>
            <person name="Benz C."/>
            <person name="Arendt E.K."/>
            <person name="Coffey A."/>
        </authorList>
    </citation>
    <scope>NUCLEOTIDE SEQUENCE</scope>
    <source>
        <strain evidence="2">TR055</strain>
    </source>
</reference>
<proteinExistence type="predicted"/>
<evidence type="ECO:0000313" key="3">
    <source>
        <dbReference type="Proteomes" id="UP000785759"/>
    </source>
</evidence>
<dbReference type="RefSeq" id="WP_139988710.1">
    <property type="nucleotide sequence ID" value="NZ_QFDK01000003.1"/>
</dbReference>
<evidence type="ECO:0000259" key="1">
    <source>
        <dbReference type="Pfam" id="PF04326"/>
    </source>
</evidence>
<protein>
    <recommendedName>
        <fullName evidence="1">Schlafen AlbA-2 domain-containing protein</fullName>
    </recommendedName>
</protein>